<evidence type="ECO:0000313" key="6">
    <source>
        <dbReference type="Proteomes" id="UP000189229"/>
    </source>
</evidence>
<dbReference type="AlphaFoldDB" id="A0A1V3WMK1"/>
<organism evidence="3 5">
    <name type="scientific">Mycobacterium kansasii</name>
    <dbReference type="NCBI Taxonomy" id="1768"/>
    <lineage>
        <taxon>Bacteria</taxon>
        <taxon>Bacillati</taxon>
        <taxon>Actinomycetota</taxon>
        <taxon>Actinomycetes</taxon>
        <taxon>Mycobacteriales</taxon>
        <taxon>Mycobacteriaceae</taxon>
        <taxon>Mycobacterium</taxon>
    </lineage>
</organism>
<evidence type="ECO:0000313" key="3">
    <source>
        <dbReference type="EMBL" id="OOK68203.1"/>
    </source>
</evidence>
<dbReference type="RefSeq" id="WP_129111873.1">
    <property type="nucleotide sequence ID" value="NZ_BLYZ01000002.1"/>
</dbReference>
<reference evidence="5 6" key="1">
    <citation type="submission" date="2017-02" db="EMBL/GenBank/DDBJ databases">
        <title>Complete genome sequences of Mycobacterium kansasii strains isolated from rhesus macaques.</title>
        <authorList>
            <person name="Panda A."/>
            <person name="Nagaraj S."/>
            <person name="Zhao X."/>
            <person name="Tettelin H."/>
            <person name="Detolla L.J."/>
        </authorList>
    </citation>
    <scope>NUCLEOTIDE SEQUENCE [LARGE SCALE GENOMIC DNA]</scope>
    <source>
        <strain evidence="3 5">11-3469</strain>
        <strain evidence="4 6">11-3813</strain>
    </source>
</reference>
<protein>
    <submittedName>
        <fullName evidence="3">Uncharacterized protein</fullName>
    </submittedName>
</protein>
<proteinExistence type="predicted"/>
<sequence>MSSQPSPPPPDPPNLSPKGKWGVAPSTSPQVARPGRRSNHAPLPWWILAALVVVVVALAIVLIF</sequence>
<dbReference type="EMBL" id="MVBM01000005">
    <property type="protein sequence ID" value="OOK71818.1"/>
    <property type="molecule type" value="Genomic_DNA"/>
</dbReference>
<name>A0A1V3WMK1_MYCKA</name>
<dbReference type="Proteomes" id="UP000189229">
    <property type="component" value="Unassembled WGS sequence"/>
</dbReference>
<keyword evidence="2" id="KW-0472">Membrane</keyword>
<comment type="caution">
    <text evidence="3">The sequence shown here is derived from an EMBL/GenBank/DDBJ whole genome shotgun (WGS) entry which is preliminary data.</text>
</comment>
<gene>
    <name evidence="3" type="ORF">BZL29_6776</name>
    <name evidence="4" type="ORF">BZL30_5712</name>
</gene>
<dbReference type="EMBL" id="MVBN01000008">
    <property type="protein sequence ID" value="OOK68203.1"/>
    <property type="molecule type" value="Genomic_DNA"/>
</dbReference>
<evidence type="ECO:0000313" key="4">
    <source>
        <dbReference type="EMBL" id="OOK71818.1"/>
    </source>
</evidence>
<keyword evidence="2" id="KW-0812">Transmembrane</keyword>
<feature type="region of interest" description="Disordered" evidence="1">
    <location>
        <begin position="1"/>
        <end position="38"/>
    </location>
</feature>
<feature type="transmembrane region" description="Helical" evidence="2">
    <location>
        <begin position="43"/>
        <end position="63"/>
    </location>
</feature>
<evidence type="ECO:0000256" key="2">
    <source>
        <dbReference type="SAM" id="Phobius"/>
    </source>
</evidence>
<dbReference type="GeneID" id="42539877"/>
<evidence type="ECO:0000313" key="5">
    <source>
        <dbReference type="Proteomes" id="UP000188532"/>
    </source>
</evidence>
<accession>A0A1V3WMK1</accession>
<dbReference type="Proteomes" id="UP000188532">
    <property type="component" value="Unassembled WGS sequence"/>
</dbReference>
<feature type="compositionally biased region" description="Pro residues" evidence="1">
    <location>
        <begin position="1"/>
        <end position="15"/>
    </location>
</feature>
<keyword evidence="2" id="KW-1133">Transmembrane helix</keyword>
<evidence type="ECO:0000256" key="1">
    <source>
        <dbReference type="SAM" id="MobiDB-lite"/>
    </source>
</evidence>